<dbReference type="PANTHER" id="PTHR33824:SF7">
    <property type="entry name" value="POLYKETIDE CYCLASE_DEHYDRASE AND LIPID TRANSPORT SUPERFAMILY PROTEIN"/>
    <property type="match status" value="1"/>
</dbReference>
<dbReference type="EMBL" id="JBHTCG010000004">
    <property type="protein sequence ID" value="MFC7382336.1"/>
    <property type="molecule type" value="Genomic_DNA"/>
</dbReference>
<feature type="domain" description="Coenzyme Q-binding protein COQ10 START" evidence="1">
    <location>
        <begin position="145"/>
        <end position="270"/>
    </location>
</feature>
<protein>
    <submittedName>
        <fullName evidence="2">SRPBCC family protein</fullName>
    </submittedName>
</protein>
<organism evidence="2 3">
    <name type="scientific">Sphaerisporangium rhizosphaerae</name>
    <dbReference type="NCBI Taxonomy" id="2269375"/>
    <lineage>
        <taxon>Bacteria</taxon>
        <taxon>Bacillati</taxon>
        <taxon>Actinomycetota</taxon>
        <taxon>Actinomycetes</taxon>
        <taxon>Streptosporangiales</taxon>
        <taxon>Streptosporangiaceae</taxon>
        <taxon>Sphaerisporangium</taxon>
    </lineage>
</organism>
<dbReference type="CDD" id="cd07817">
    <property type="entry name" value="SRPBCC_8"/>
    <property type="match status" value="1"/>
</dbReference>
<gene>
    <name evidence="2" type="ORF">ACFQSB_09000</name>
</gene>
<dbReference type="InterPro" id="IPR005031">
    <property type="entry name" value="COQ10_START"/>
</dbReference>
<evidence type="ECO:0000259" key="1">
    <source>
        <dbReference type="Pfam" id="PF03364"/>
    </source>
</evidence>
<proteinExistence type="predicted"/>
<keyword evidence="3" id="KW-1185">Reference proteome</keyword>
<dbReference type="Gene3D" id="3.30.530.20">
    <property type="match status" value="1"/>
</dbReference>
<sequence length="306" mass="33601">MSGASNHKARRLAAALGWASLGLGAAQLAAPRVLGRLGGFEDSAVSRATVRLVGMRELLHAAALLGSRRPASMVWTRVAGDAMDLALLGRALARRAGARRRRVMAVSTAVAGMTAADLYAAMRVEKGGTITPVAPTTGLRASITVNRPRQEVYRFWRDFENLPRFMIHLDSVETGPGGHSRWRARGPARKPVEWEAEIVQDREDELIAWRSLEGATVRNRGSVRFMDAPGGRGTEVRVRIDYDAPVGRLGLAFARLLGEHPDQQVRDDLRRFKQVMETGEVTRSEGSPEGTRAIRQLFQHVAQPMR</sequence>
<evidence type="ECO:0000313" key="3">
    <source>
        <dbReference type="Proteomes" id="UP001596496"/>
    </source>
</evidence>
<dbReference type="RefSeq" id="WP_354843123.1">
    <property type="nucleotide sequence ID" value="NZ_JBHTCG010000004.1"/>
</dbReference>
<accession>A0ABW2P585</accession>
<dbReference type="Proteomes" id="UP001596496">
    <property type="component" value="Unassembled WGS sequence"/>
</dbReference>
<evidence type="ECO:0000313" key="2">
    <source>
        <dbReference type="EMBL" id="MFC7382336.1"/>
    </source>
</evidence>
<reference evidence="3" key="1">
    <citation type="journal article" date="2019" name="Int. J. Syst. Evol. Microbiol.">
        <title>The Global Catalogue of Microorganisms (GCM) 10K type strain sequencing project: providing services to taxonomists for standard genome sequencing and annotation.</title>
        <authorList>
            <consortium name="The Broad Institute Genomics Platform"/>
            <consortium name="The Broad Institute Genome Sequencing Center for Infectious Disease"/>
            <person name="Wu L."/>
            <person name="Ma J."/>
        </authorList>
    </citation>
    <scope>NUCLEOTIDE SEQUENCE [LARGE SCALE GENOMIC DNA]</scope>
    <source>
        <strain evidence="3">CECT 7649</strain>
    </source>
</reference>
<dbReference type="InterPro" id="IPR047137">
    <property type="entry name" value="ORF3"/>
</dbReference>
<dbReference type="InterPro" id="IPR023393">
    <property type="entry name" value="START-like_dom_sf"/>
</dbReference>
<dbReference type="SUPFAM" id="SSF55961">
    <property type="entry name" value="Bet v1-like"/>
    <property type="match status" value="1"/>
</dbReference>
<name>A0ABW2P585_9ACTN</name>
<dbReference type="PANTHER" id="PTHR33824">
    <property type="entry name" value="POLYKETIDE CYCLASE/DEHYDRASE AND LIPID TRANSPORT SUPERFAMILY PROTEIN"/>
    <property type="match status" value="1"/>
</dbReference>
<comment type="caution">
    <text evidence="2">The sequence shown here is derived from an EMBL/GenBank/DDBJ whole genome shotgun (WGS) entry which is preliminary data.</text>
</comment>
<dbReference type="Pfam" id="PF03364">
    <property type="entry name" value="Polyketide_cyc"/>
    <property type="match status" value="1"/>
</dbReference>